<reference evidence="7" key="1">
    <citation type="journal article" date="2015" name="Proc. Natl. Acad. Sci. U.S.A.">
        <title>Networks of energetic and metabolic interactions define dynamics in microbial communities.</title>
        <authorList>
            <person name="Embree M."/>
            <person name="Liu J.K."/>
            <person name="Al-Bassam M.M."/>
            <person name="Zengler K."/>
        </authorList>
    </citation>
    <scope>NUCLEOTIDE SEQUENCE</scope>
</reference>
<dbReference type="PANTHER" id="PTHR30480">
    <property type="entry name" value="BETA-HEXOSAMINIDASE-RELATED"/>
    <property type="match status" value="1"/>
</dbReference>
<dbReference type="EC" id="3.2.1.52" evidence="3"/>
<dbReference type="EMBL" id="LNQE01000184">
    <property type="protein sequence ID" value="KUG28747.1"/>
    <property type="molecule type" value="Genomic_DNA"/>
</dbReference>
<dbReference type="InterPro" id="IPR036881">
    <property type="entry name" value="Glyco_hydro_3_C_sf"/>
</dbReference>
<dbReference type="PROSITE" id="PS00775">
    <property type="entry name" value="GLYCOSYL_HYDROL_F3"/>
    <property type="match status" value="1"/>
</dbReference>
<feature type="domain" description="Glycoside hydrolase family 3 N-terminal" evidence="6">
    <location>
        <begin position="1"/>
        <end position="306"/>
    </location>
</feature>
<dbReference type="InterPro" id="IPR050226">
    <property type="entry name" value="NagZ_Beta-hexosaminidase"/>
</dbReference>
<comment type="caution">
    <text evidence="7">The sequence shown here is derived from an EMBL/GenBank/DDBJ whole genome shotgun (WGS) entry which is preliminary data.</text>
</comment>
<name>A0A0W8G6F7_9ZZZZ</name>
<evidence type="ECO:0000313" key="7">
    <source>
        <dbReference type="EMBL" id="KUG28747.1"/>
    </source>
</evidence>
<gene>
    <name evidence="7" type="ORF">ASZ90_001380</name>
</gene>
<evidence type="ECO:0000256" key="2">
    <source>
        <dbReference type="ARBA" id="ARBA00005336"/>
    </source>
</evidence>
<dbReference type="AlphaFoldDB" id="A0A0W8G6F7"/>
<keyword evidence="4 7" id="KW-0378">Hydrolase</keyword>
<sequence>MIADYHIGGVIYYSISGNVEHPAQVAALSRDIQREAAKTPCGVGLFVSVDQEGGPVARLRRGVTLFPSNMAVGATGEPRFAEKTARIMARELSALGINVNFAPVADVNVNPKNPIIGIRSFGQEPGKVAAFTVAAVRGYEKGRMLCTPKHFPGHGDTAVDSHLGLPVVTHDAAAFFRTDLPPFQAAIAAGARAVMTAHVELPAVDPSMTPSTLSHTVLVGLLREKLGFHGLIFTDSLGMGAMAQTVGTVEAAARALAAGADVLLFGADKGHSPDQQRQAFDRIVAAVRSGEIPMARLDEAVSRILSEKKRLGILAAGAIPTPETDPDKLAAKLATPAHLTEADKIARRSLTLLRDDKRLLPLKKSGPILIVRPRRGAPDVDGPAEAALAAWPKARFAPVSFDPSAAETADVLALARDARAVVLLVSGAATKPGQVTLARELSAAHPGRVVLVASGAPYDAALFPDAPCVVATYGDVPASLAALGLALFGDIPFRGVCPVDIGQAPPSPPNTP</sequence>
<protein>
    <recommendedName>
        <fullName evidence="3">beta-N-acetylhexosaminidase</fullName>
        <ecNumber evidence="3">3.2.1.52</ecNumber>
    </recommendedName>
</protein>
<dbReference type="SUPFAM" id="SSF51445">
    <property type="entry name" value="(Trans)glycosidases"/>
    <property type="match status" value="1"/>
</dbReference>
<evidence type="ECO:0000256" key="1">
    <source>
        <dbReference type="ARBA" id="ARBA00001231"/>
    </source>
</evidence>
<evidence type="ECO:0000256" key="5">
    <source>
        <dbReference type="ARBA" id="ARBA00023295"/>
    </source>
</evidence>
<dbReference type="InterPro" id="IPR019800">
    <property type="entry name" value="Glyco_hydro_3_AS"/>
</dbReference>
<dbReference type="InterPro" id="IPR017853">
    <property type="entry name" value="GH"/>
</dbReference>
<dbReference type="GO" id="GO:0005975">
    <property type="term" value="P:carbohydrate metabolic process"/>
    <property type="evidence" value="ECO:0007669"/>
    <property type="project" value="InterPro"/>
</dbReference>
<dbReference type="PANTHER" id="PTHR30480:SF13">
    <property type="entry name" value="BETA-HEXOSAMINIDASE"/>
    <property type="match status" value="1"/>
</dbReference>
<proteinExistence type="inferred from homology"/>
<dbReference type="InterPro" id="IPR036962">
    <property type="entry name" value="Glyco_hydro_3_N_sf"/>
</dbReference>
<comment type="similarity">
    <text evidence="2">Belongs to the glycosyl hydrolase 3 family.</text>
</comment>
<evidence type="ECO:0000259" key="6">
    <source>
        <dbReference type="Pfam" id="PF00933"/>
    </source>
</evidence>
<dbReference type="Pfam" id="PF00933">
    <property type="entry name" value="Glyco_hydro_3"/>
    <property type="match status" value="1"/>
</dbReference>
<dbReference type="GO" id="GO:0004563">
    <property type="term" value="F:beta-N-acetylhexosaminidase activity"/>
    <property type="evidence" value="ECO:0007669"/>
    <property type="project" value="UniProtKB-EC"/>
</dbReference>
<accession>A0A0W8G6F7</accession>
<dbReference type="Gene3D" id="3.20.20.300">
    <property type="entry name" value="Glycoside hydrolase, family 3, N-terminal domain"/>
    <property type="match status" value="1"/>
</dbReference>
<organism evidence="7">
    <name type="scientific">hydrocarbon metagenome</name>
    <dbReference type="NCBI Taxonomy" id="938273"/>
    <lineage>
        <taxon>unclassified sequences</taxon>
        <taxon>metagenomes</taxon>
        <taxon>ecological metagenomes</taxon>
    </lineage>
</organism>
<dbReference type="GO" id="GO:0009254">
    <property type="term" value="P:peptidoglycan turnover"/>
    <property type="evidence" value="ECO:0007669"/>
    <property type="project" value="TreeGrafter"/>
</dbReference>
<dbReference type="InterPro" id="IPR001764">
    <property type="entry name" value="Glyco_hydro_3_N"/>
</dbReference>
<dbReference type="Gene3D" id="3.40.50.1700">
    <property type="entry name" value="Glycoside hydrolase family 3 C-terminal domain"/>
    <property type="match status" value="1"/>
</dbReference>
<evidence type="ECO:0000256" key="4">
    <source>
        <dbReference type="ARBA" id="ARBA00022801"/>
    </source>
</evidence>
<comment type="catalytic activity">
    <reaction evidence="1">
        <text>Hydrolysis of terminal non-reducing N-acetyl-D-hexosamine residues in N-acetyl-beta-D-hexosaminides.</text>
        <dbReference type="EC" id="3.2.1.52"/>
    </reaction>
</comment>
<evidence type="ECO:0000256" key="3">
    <source>
        <dbReference type="ARBA" id="ARBA00012663"/>
    </source>
</evidence>
<keyword evidence="5 7" id="KW-0326">Glycosidase</keyword>
<dbReference type="SUPFAM" id="SSF52279">
    <property type="entry name" value="Beta-D-glucan exohydrolase, C-terminal domain"/>
    <property type="match status" value="1"/>
</dbReference>